<keyword evidence="6" id="KW-0326">Glycosidase</keyword>
<sequence length="359" mass="39667">MARRLLVACLAALSLGGVSTGAAEHGVILLYHRISDEGPHSTRVSPNRFAAHLDLIEEQGYEVIPLQDLLDGVYSNGVLPERAVALTFDDAYRSVGDLAYPMLRERNMPFSVFVATDVVDESSPAFLNWPTLRAMARDTLATFGPHSQSHRHLESLDPKSDANTPGATRANEIDGSLARLREELGEIRADAVLKVFAYPFGEYSRATEALLSERDLFGLAQQSGPVAGTTPRTRIPRFPLYRGGDSDARLKTALATRPLPVINDTDSQVFFTPGAPLPREWRLQLADAAFDHRQLQCYASTGGALEQRWNDDVLLVSLPAMQAGRNKVNCTAPSRERGVFHWYSRLWLIADEDGQWLLN</sequence>
<dbReference type="PANTHER" id="PTHR34216:SF3">
    <property type="entry name" value="POLY-BETA-1,6-N-ACETYL-D-GLUCOSAMINE N-DEACETYLASE"/>
    <property type="match status" value="1"/>
</dbReference>
<keyword evidence="6" id="KW-0119">Carbohydrate metabolism</keyword>
<keyword evidence="6" id="KW-0624">Polysaccharide degradation</keyword>
<evidence type="ECO:0000256" key="3">
    <source>
        <dbReference type="SAM" id="MobiDB-lite"/>
    </source>
</evidence>
<keyword evidence="7" id="KW-1185">Reference proteome</keyword>
<dbReference type="GO" id="GO:0016810">
    <property type="term" value="F:hydrolase activity, acting on carbon-nitrogen (but not peptide) bonds"/>
    <property type="evidence" value="ECO:0007669"/>
    <property type="project" value="InterPro"/>
</dbReference>
<dbReference type="CDD" id="cd10973">
    <property type="entry name" value="CE4_DAC_u4_5s"/>
    <property type="match status" value="1"/>
</dbReference>
<dbReference type="Pfam" id="PF01522">
    <property type="entry name" value="Polysacc_deac_1"/>
    <property type="match status" value="1"/>
</dbReference>
<dbReference type="RefSeq" id="WP_023660184.1">
    <property type="nucleotide sequence ID" value="NZ_CM002299.1"/>
</dbReference>
<comment type="subcellular location">
    <subcellularLocation>
        <location evidence="1">Secreted</location>
    </subcellularLocation>
</comment>
<dbReference type="InterPro" id="IPR051398">
    <property type="entry name" value="Polysacch_Deacetylase"/>
</dbReference>
<name>A4A4X6_9GAMM</name>
<evidence type="ECO:0000256" key="1">
    <source>
        <dbReference type="ARBA" id="ARBA00004613"/>
    </source>
</evidence>
<dbReference type="STRING" id="314285.KT71_09477"/>
<dbReference type="PROSITE" id="PS51677">
    <property type="entry name" value="NODB"/>
    <property type="match status" value="1"/>
</dbReference>
<protein>
    <submittedName>
        <fullName evidence="6">Putative xylanase/chitin deacetylase</fullName>
    </submittedName>
</protein>
<reference evidence="6 7" key="1">
    <citation type="journal article" date="2007" name="Proc. Natl. Acad. Sci. U.S.A.">
        <title>Characterization of a marine gammaproteobacterium capable of aerobic anoxygenic photosynthesis.</title>
        <authorList>
            <person name="Fuchs B.M."/>
            <person name="Spring S."/>
            <person name="Teeling H."/>
            <person name="Quast C."/>
            <person name="Wulf J."/>
            <person name="Schattenhofer M."/>
            <person name="Yan S."/>
            <person name="Ferriera S."/>
            <person name="Johnson J."/>
            <person name="Glockner F.O."/>
            <person name="Amann R."/>
        </authorList>
    </citation>
    <scope>NUCLEOTIDE SEQUENCE [LARGE SCALE GENOMIC DNA]</scope>
    <source>
        <strain evidence="6">KT71</strain>
    </source>
</reference>
<dbReference type="AlphaFoldDB" id="A4A4X6"/>
<evidence type="ECO:0000313" key="7">
    <source>
        <dbReference type="Proteomes" id="UP000019205"/>
    </source>
</evidence>
<gene>
    <name evidence="6" type="ORF">KT71_09477</name>
</gene>
<keyword evidence="2 4" id="KW-0732">Signal</keyword>
<dbReference type="Gene3D" id="3.20.20.370">
    <property type="entry name" value="Glycoside hydrolase/deacetylase"/>
    <property type="match status" value="1"/>
</dbReference>
<dbReference type="GO" id="GO:0005576">
    <property type="term" value="C:extracellular region"/>
    <property type="evidence" value="ECO:0007669"/>
    <property type="project" value="UniProtKB-SubCell"/>
</dbReference>
<feature type="chain" id="PRO_5002665276" evidence="4">
    <location>
        <begin position="23"/>
        <end position="359"/>
    </location>
</feature>
<feature type="region of interest" description="Disordered" evidence="3">
    <location>
        <begin position="144"/>
        <end position="174"/>
    </location>
</feature>
<organism evidence="6 7">
    <name type="scientific">Congregibacter litoralis KT71</name>
    <dbReference type="NCBI Taxonomy" id="314285"/>
    <lineage>
        <taxon>Bacteria</taxon>
        <taxon>Pseudomonadati</taxon>
        <taxon>Pseudomonadota</taxon>
        <taxon>Gammaproteobacteria</taxon>
        <taxon>Cellvibrionales</taxon>
        <taxon>Halieaceae</taxon>
        <taxon>Congregibacter</taxon>
    </lineage>
</organism>
<evidence type="ECO:0000256" key="2">
    <source>
        <dbReference type="ARBA" id="ARBA00022729"/>
    </source>
</evidence>
<dbReference type="GO" id="GO:0016798">
    <property type="term" value="F:hydrolase activity, acting on glycosyl bonds"/>
    <property type="evidence" value="ECO:0007669"/>
    <property type="project" value="UniProtKB-KW"/>
</dbReference>
<dbReference type="Proteomes" id="UP000019205">
    <property type="component" value="Chromosome"/>
</dbReference>
<dbReference type="GO" id="GO:0045493">
    <property type="term" value="P:xylan catabolic process"/>
    <property type="evidence" value="ECO:0007669"/>
    <property type="project" value="UniProtKB-KW"/>
</dbReference>
<keyword evidence="6" id="KW-0378">Hydrolase</keyword>
<evidence type="ECO:0000256" key="4">
    <source>
        <dbReference type="SAM" id="SignalP"/>
    </source>
</evidence>
<keyword evidence="6" id="KW-0858">Xylan degradation</keyword>
<dbReference type="InterPro" id="IPR011330">
    <property type="entry name" value="Glyco_hydro/deAcase_b/a-brl"/>
</dbReference>
<dbReference type="InterPro" id="IPR002509">
    <property type="entry name" value="NODB_dom"/>
</dbReference>
<dbReference type="eggNOG" id="COG0726">
    <property type="taxonomic scope" value="Bacteria"/>
</dbReference>
<feature type="compositionally biased region" description="Basic and acidic residues" evidence="3">
    <location>
        <begin position="151"/>
        <end position="160"/>
    </location>
</feature>
<dbReference type="HOGENOM" id="CLU_030024_0_1_6"/>
<evidence type="ECO:0000259" key="5">
    <source>
        <dbReference type="PROSITE" id="PS51677"/>
    </source>
</evidence>
<comment type="caution">
    <text evidence="6">The sequence shown here is derived from an EMBL/GenBank/DDBJ whole genome shotgun (WGS) entry which is preliminary data.</text>
</comment>
<feature type="domain" description="NodB homology" evidence="5">
    <location>
        <begin position="82"/>
        <end position="359"/>
    </location>
</feature>
<dbReference type="EMBL" id="AAOA02000003">
    <property type="protein sequence ID" value="EAQ98847.2"/>
    <property type="molecule type" value="Genomic_DNA"/>
</dbReference>
<evidence type="ECO:0000313" key="6">
    <source>
        <dbReference type="EMBL" id="EAQ98847.2"/>
    </source>
</evidence>
<proteinExistence type="predicted"/>
<feature type="signal peptide" evidence="4">
    <location>
        <begin position="1"/>
        <end position="22"/>
    </location>
</feature>
<reference evidence="6 7" key="2">
    <citation type="journal article" date="2009" name="PLoS ONE">
        <title>The photosynthetic apparatus and its regulation in the aerobic gammaproteobacterium Congregibacter litoralis gen. nov., sp. nov.</title>
        <authorList>
            <person name="Spring S."/>
            <person name="Lunsdorf H."/>
            <person name="Fuchs B.M."/>
            <person name="Tindall B.J."/>
        </authorList>
    </citation>
    <scope>NUCLEOTIDE SEQUENCE [LARGE SCALE GENOMIC DNA]</scope>
    <source>
        <strain evidence="6">KT71</strain>
    </source>
</reference>
<dbReference type="OrthoDB" id="9814639at2"/>
<dbReference type="SUPFAM" id="SSF88713">
    <property type="entry name" value="Glycoside hydrolase/deacetylase"/>
    <property type="match status" value="1"/>
</dbReference>
<accession>A4A4X6</accession>
<dbReference type="PANTHER" id="PTHR34216">
    <property type="match status" value="1"/>
</dbReference>